<dbReference type="Proteomes" id="UP000681720">
    <property type="component" value="Unassembled WGS sequence"/>
</dbReference>
<evidence type="ECO:0000313" key="3">
    <source>
        <dbReference type="EMBL" id="CAF4892922.1"/>
    </source>
</evidence>
<dbReference type="EMBL" id="CAJOBH010079912">
    <property type="protein sequence ID" value="CAF4512249.1"/>
    <property type="molecule type" value="Genomic_DNA"/>
</dbReference>
<sequence length="36" mass="4270">MSTEIMLTFGQVFDIAYRIYRRSKLNGKKSKETYPP</sequence>
<protein>
    <submittedName>
        <fullName evidence="2">Uncharacterized protein</fullName>
    </submittedName>
</protein>
<evidence type="ECO:0000313" key="1">
    <source>
        <dbReference type="EMBL" id="CAF4512249.1"/>
    </source>
</evidence>
<dbReference type="EMBL" id="CAJOBJ010173802">
    <property type="protein sequence ID" value="CAF4892922.1"/>
    <property type="molecule type" value="Genomic_DNA"/>
</dbReference>
<evidence type="ECO:0000313" key="2">
    <source>
        <dbReference type="EMBL" id="CAF4574979.1"/>
    </source>
</evidence>
<dbReference type="Proteomes" id="UP000681967">
    <property type="component" value="Unassembled WGS sequence"/>
</dbReference>
<proteinExistence type="predicted"/>
<reference evidence="2" key="1">
    <citation type="submission" date="2021-02" db="EMBL/GenBank/DDBJ databases">
        <authorList>
            <person name="Nowell W R."/>
        </authorList>
    </citation>
    <scope>NUCLEOTIDE SEQUENCE</scope>
</reference>
<gene>
    <name evidence="1" type="ORF">BYL167_LOCUS36525</name>
    <name evidence="2" type="ORF">BYL167_LOCUS39074</name>
    <name evidence="3" type="ORF">GIL414_LOCUS51429</name>
</gene>
<organism evidence="2 4">
    <name type="scientific">Rotaria magnacalcarata</name>
    <dbReference type="NCBI Taxonomy" id="392030"/>
    <lineage>
        <taxon>Eukaryota</taxon>
        <taxon>Metazoa</taxon>
        <taxon>Spiralia</taxon>
        <taxon>Gnathifera</taxon>
        <taxon>Rotifera</taxon>
        <taxon>Eurotatoria</taxon>
        <taxon>Bdelloidea</taxon>
        <taxon>Philodinida</taxon>
        <taxon>Philodinidae</taxon>
        <taxon>Rotaria</taxon>
    </lineage>
</organism>
<evidence type="ECO:0000313" key="4">
    <source>
        <dbReference type="Proteomes" id="UP000681967"/>
    </source>
</evidence>
<dbReference type="AlphaFoldDB" id="A0A8S2YVC4"/>
<comment type="caution">
    <text evidence="2">The sequence shown here is derived from an EMBL/GenBank/DDBJ whole genome shotgun (WGS) entry which is preliminary data.</text>
</comment>
<accession>A0A8S2YVC4</accession>
<name>A0A8S2YVC4_9BILA</name>
<dbReference type="EMBL" id="CAJOBH010093101">
    <property type="protein sequence ID" value="CAF4574979.1"/>
    <property type="molecule type" value="Genomic_DNA"/>
</dbReference>
<feature type="non-terminal residue" evidence="2">
    <location>
        <position position="1"/>
    </location>
</feature>